<dbReference type="AlphaFoldDB" id="A0A3S9SVN4"/>
<keyword evidence="3" id="KW-0479">Metal-binding</keyword>
<dbReference type="InterPro" id="IPR013497">
    <property type="entry name" value="Topo_IA_cen"/>
</dbReference>
<keyword evidence="14" id="KW-1185">Reference proteome</keyword>
<dbReference type="InterPro" id="IPR013498">
    <property type="entry name" value="Topo_IA_Znf"/>
</dbReference>
<feature type="site" description="Interaction with DNA" evidence="10">
    <location>
        <position position="299"/>
    </location>
</feature>
<dbReference type="InterPro" id="IPR003601">
    <property type="entry name" value="Topo_IA_2"/>
</dbReference>
<feature type="active site" description="O-(5'-phospho-DNA)-tyrosine intermediate" evidence="10">
    <location>
        <position position="297"/>
    </location>
</feature>
<dbReference type="Pfam" id="PF01396">
    <property type="entry name" value="Zn_ribbon_Top1"/>
    <property type="match status" value="3"/>
</dbReference>
<keyword evidence="5" id="KW-0862">Zinc</keyword>
<evidence type="ECO:0000256" key="7">
    <source>
        <dbReference type="ARBA" id="ARBA00023029"/>
    </source>
</evidence>
<keyword evidence="4" id="KW-0863">Zinc-finger</keyword>
<protein>
    <recommendedName>
        <fullName evidence="10">DNA topoisomerase 1</fullName>
        <ecNumber evidence="10">5.6.2.1</ecNumber>
    </recommendedName>
    <alternativeName>
        <fullName evidence="10">DNA topoisomerase I</fullName>
    </alternativeName>
</protein>
<evidence type="ECO:0000256" key="4">
    <source>
        <dbReference type="ARBA" id="ARBA00022771"/>
    </source>
</evidence>
<keyword evidence="6" id="KW-0460">Magnesium</keyword>
<dbReference type="InterPro" id="IPR005733">
    <property type="entry name" value="TopoI_bac-type"/>
</dbReference>
<organism evidence="13 14">
    <name type="scientific">Anoxybacter fermentans</name>
    <dbReference type="NCBI Taxonomy" id="1323375"/>
    <lineage>
        <taxon>Bacteria</taxon>
        <taxon>Bacillati</taxon>
        <taxon>Bacillota</taxon>
        <taxon>Clostridia</taxon>
        <taxon>Halanaerobiales</taxon>
        <taxon>Anoxybacter</taxon>
    </lineage>
</organism>
<dbReference type="InterPro" id="IPR013826">
    <property type="entry name" value="Topo_IA_cen_sub3"/>
</dbReference>
<feature type="site" description="Interaction with DNA" evidence="10">
    <location>
        <position position="33"/>
    </location>
</feature>
<evidence type="ECO:0000256" key="5">
    <source>
        <dbReference type="ARBA" id="ARBA00022833"/>
    </source>
</evidence>
<dbReference type="CDD" id="cd00186">
    <property type="entry name" value="TOP1Ac"/>
    <property type="match status" value="1"/>
</dbReference>
<feature type="site" description="Interaction with DNA" evidence="10">
    <location>
        <position position="485"/>
    </location>
</feature>
<dbReference type="Gene3D" id="1.10.290.10">
    <property type="entry name" value="Topoisomerase I, domain 4"/>
    <property type="match status" value="1"/>
</dbReference>
<feature type="site" description="Interaction with DNA" evidence="10">
    <location>
        <position position="140"/>
    </location>
</feature>
<dbReference type="PANTHER" id="PTHR42785">
    <property type="entry name" value="DNA TOPOISOMERASE, TYPE IA, CORE"/>
    <property type="match status" value="1"/>
</dbReference>
<dbReference type="HAMAP" id="MF_00952">
    <property type="entry name" value="Topoisom_1_prok"/>
    <property type="match status" value="1"/>
</dbReference>
<dbReference type="GO" id="GO:0008270">
    <property type="term" value="F:zinc ion binding"/>
    <property type="evidence" value="ECO:0007669"/>
    <property type="project" value="UniProtKB-KW"/>
</dbReference>
<dbReference type="EC" id="5.6.2.1" evidence="10"/>
<dbReference type="CDD" id="cd03363">
    <property type="entry name" value="TOPRIM_TopoIA_TopoI"/>
    <property type="match status" value="1"/>
</dbReference>
<accession>A0A3S9SVN4</accession>
<dbReference type="InterPro" id="IPR006171">
    <property type="entry name" value="TOPRIM_dom"/>
</dbReference>
<feature type="domain" description="Topo IA-type catalytic" evidence="12">
    <location>
        <begin position="129"/>
        <end position="553"/>
    </location>
</feature>
<gene>
    <name evidence="10" type="primary">topA</name>
    <name evidence="13" type="ORF">BBF96_02505</name>
</gene>
<dbReference type="PROSITE" id="PS00396">
    <property type="entry name" value="TOPO_IA_1"/>
    <property type="match status" value="1"/>
</dbReference>
<keyword evidence="7 10" id="KW-0799">Topoisomerase</keyword>
<reference evidence="13 14" key="1">
    <citation type="submission" date="2016-07" db="EMBL/GenBank/DDBJ databases">
        <title>Genome and transcriptome analysis of iron-reducing fermentative bacteria Anoxybacter fermentans.</title>
        <authorList>
            <person name="Zeng X."/>
            <person name="Shao Z."/>
        </authorList>
    </citation>
    <scope>NUCLEOTIDE SEQUENCE [LARGE SCALE GENOMIC DNA]</scope>
    <source>
        <strain evidence="13 14">DY22613</strain>
    </source>
</reference>
<evidence type="ECO:0000256" key="10">
    <source>
        <dbReference type="HAMAP-Rule" id="MF_00952"/>
    </source>
</evidence>
<evidence type="ECO:0000256" key="9">
    <source>
        <dbReference type="ARBA" id="ARBA00023235"/>
    </source>
</evidence>
<feature type="site" description="Interaction with DNA" evidence="10">
    <location>
        <position position="139"/>
    </location>
</feature>
<dbReference type="InterPro" id="IPR003602">
    <property type="entry name" value="Topo_IA_DNA-bd_dom"/>
</dbReference>
<dbReference type="GO" id="GO:0003917">
    <property type="term" value="F:DNA topoisomerase type I (single strand cut, ATP-independent) activity"/>
    <property type="evidence" value="ECO:0007669"/>
    <property type="project" value="UniProtKB-UniRule"/>
</dbReference>
<dbReference type="InterPro" id="IPR034149">
    <property type="entry name" value="TOPRIM_TopoI"/>
</dbReference>
<evidence type="ECO:0000256" key="8">
    <source>
        <dbReference type="ARBA" id="ARBA00023125"/>
    </source>
</evidence>
<dbReference type="KEGG" id="aft:BBF96_02505"/>
<comment type="subunit">
    <text evidence="10">Monomer.</text>
</comment>
<dbReference type="InterPro" id="IPR000380">
    <property type="entry name" value="Topo_IA"/>
</dbReference>
<evidence type="ECO:0000259" key="12">
    <source>
        <dbReference type="PROSITE" id="PS52039"/>
    </source>
</evidence>
<dbReference type="PRINTS" id="PR00417">
    <property type="entry name" value="PRTPISMRASEI"/>
</dbReference>
<proteinExistence type="inferred from homology"/>
<dbReference type="Gene3D" id="3.40.50.140">
    <property type="match status" value="1"/>
</dbReference>
<dbReference type="Gene3D" id="2.70.20.10">
    <property type="entry name" value="Topoisomerase I, domain 3"/>
    <property type="match status" value="1"/>
</dbReference>
<dbReference type="SUPFAM" id="SSF57783">
    <property type="entry name" value="Zinc beta-ribbon"/>
    <property type="match status" value="1"/>
</dbReference>
<dbReference type="GO" id="GO:0003677">
    <property type="term" value="F:DNA binding"/>
    <property type="evidence" value="ECO:0007669"/>
    <property type="project" value="UniProtKB-KW"/>
</dbReference>
<dbReference type="SMART" id="SM00493">
    <property type="entry name" value="TOPRIM"/>
    <property type="match status" value="1"/>
</dbReference>
<dbReference type="PROSITE" id="PS50880">
    <property type="entry name" value="TOPRIM"/>
    <property type="match status" value="1"/>
</dbReference>
<dbReference type="PROSITE" id="PS52039">
    <property type="entry name" value="TOPO_IA_2"/>
    <property type="match status" value="1"/>
</dbReference>
<dbReference type="InterPro" id="IPR013825">
    <property type="entry name" value="Topo_IA_cen_sub2"/>
</dbReference>
<feature type="domain" description="Toprim" evidence="11">
    <location>
        <begin position="3"/>
        <end position="113"/>
    </location>
</feature>
<dbReference type="SMART" id="SM00436">
    <property type="entry name" value="TOP1Bc"/>
    <property type="match status" value="1"/>
</dbReference>
<dbReference type="PANTHER" id="PTHR42785:SF1">
    <property type="entry name" value="DNA TOPOISOMERASE"/>
    <property type="match status" value="1"/>
</dbReference>
<dbReference type="InterPro" id="IPR013824">
    <property type="entry name" value="Topo_IA_cen_sub1"/>
</dbReference>
<dbReference type="OrthoDB" id="9804262at2"/>
<dbReference type="SUPFAM" id="SSF56712">
    <property type="entry name" value="Prokaryotic type I DNA topoisomerase"/>
    <property type="match status" value="1"/>
</dbReference>
<feature type="site" description="Interaction with DNA" evidence="10">
    <location>
        <position position="155"/>
    </location>
</feature>
<dbReference type="InterPro" id="IPR023406">
    <property type="entry name" value="Topo_IA_AS"/>
</dbReference>
<evidence type="ECO:0000256" key="6">
    <source>
        <dbReference type="ARBA" id="ARBA00022842"/>
    </source>
</evidence>
<evidence type="ECO:0000259" key="11">
    <source>
        <dbReference type="PROSITE" id="PS50880"/>
    </source>
</evidence>
<sequence>MPDKLVIVESPAKAKTIRKFLGKEFRVEASMGHVIDLPKSQLGVDIENNFKPKYITIRGKGKILNSLKKAAKKSKEVYLATDPDREGEAISWHLARALKLDTDKPCRIEFNEITKKAVQNAIKSPRVIDQHRVDAQQARRVLDRLVGYKLSPLLWNKVRKGLSAGRVQSVAVRIICDREREIEAFVPEEYWTIDAQLSDKNETFVARLYRIDNKKFKISNEKEAKEHETLLKKEKFIVEEVKEMERKRNPYPPFTTSSLQQAASNFLGFSTKKTMFVAQQLYEGLDLPQGTVGLITYIRTDSTRISDEAQVAARKYIEKKFGSKYLPEKKRYYRAREGAQDAHEAIRPTDVFLEPDSIQKYLTPDQYKLYKLIWERFVASQMSPAINKIFTIDIKAGKYLFRLTGTTTIFQGFQIIDSFGSKKKDQELPELKKGDILNLIKIIPEQHFTQPPARYTEASLVKTLEEKGIGRPSTYAPIVATIQQRGYVVKDGKTLKPTELGFIVTDLLTEHFPDVIDVEFTAMLEDQLDKVEDGSVDWVKVIKDFYKTFEQRLEQARKEMENVELESEVTDVICEKCGRNMVVKHGRYGKFLACPGYPECKNTQPYIIKTGVKCIECEDGELIERRTKKGRIFYGCSNYPECEFITWNKPVKEKCPECGAFLIEKQTKKNKYYQCVRKECGYKQKEGVKNDQD</sequence>
<feature type="site" description="Interaction with DNA" evidence="10">
    <location>
        <position position="148"/>
    </location>
</feature>
<comment type="catalytic activity">
    <reaction evidence="1 10">
        <text>ATP-independent breakage of single-stranded DNA, followed by passage and rejoining.</text>
        <dbReference type="EC" id="5.6.2.1"/>
    </reaction>
</comment>
<keyword evidence="9 10" id="KW-0413">Isomerase</keyword>
<dbReference type="Gene3D" id="3.30.65.10">
    <property type="entry name" value="Bacterial Topoisomerase I, domain 1"/>
    <property type="match status" value="2"/>
</dbReference>
<evidence type="ECO:0000256" key="2">
    <source>
        <dbReference type="ARBA" id="ARBA00009446"/>
    </source>
</evidence>
<comment type="similarity">
    <text evidence="2 10">Belongs to the type IA topoisomerase family.</text>
</comment>
<evidence type="ECO:0000256" key="3">
    <source>
        <dbReference type="ARBA" id="ARBA00022723"/>
    </source>
</evidence>
<keyword evidence="8 10" id="KW-0238">DNA-binding</keyword>
<dbReference type="SMART" id="SM00437">
    <property type="entry name" value="TOP1Ac"/>
    <property type="match status" value="1"/>
</dbReference>
<dbReference type="Gene3D" id="1.10.460.10">
    <property type="entry name" value="Topoisomerase I, domain 2"/>
    <property type="match status" value="1"/>
</dbReference>
<dbReference type="InterPro" id="IPR023405">
    <property type="entry name" value="Topo_IA_core_domain"/>
</dbReference>
<comment type="function">
    <text evidence="10">Releases the supercoiling and torsional tension of DNA, which is introduced during the DNA replication and transcription, by transiently cleaving and rejoining one strand of the DNA duplex. Introduces a single-strand break via transesterification at a target site in duplex DNA. The scissile phosphodiester is attacked by the catalytic tyrosine of the enzyme, resulting in the formation of a DNA-(5'-phosphotyrosyl)-enzyme intermediate and the expulsion of a 3'-OH DNA strand. The free DNA strand then undergoes passage around the unbroken strand, thus removing DNA supercoils. Finally, in the religation step, the DNA 3'-OH attacks the covalent intermediate to expel the active-site tyrosine and restore the DNA phosphodiester backbone.</text>
</comment>
<dbReference type="GO" id="GO:0006265">
    <property type="term" value="P:DNA topological change"/>
    <property type="evidence" value="ECO:0007669"/>
    <property type="project" value="UniProtKB-UniRule"/>
</dbReference>
<dbReference type="InterPro" id="IPR028612">
    <property type="entry name" value="Topoisom_1_IA"/>
</dbReference>
<dbReference type="Pfam" id="PF01751">
    <property type="entry name" value="Toprim"/>
    <property type="match status" value="1"/>
</dbReference>
<dbReference type="EMBL" id="CP016379">
    <property type="protein sequence ID" value="AZR72361.1"/>
    <property type="molecule type" value="Genomic_DNA"/>
</dbReference>
<name>A0A3S9SVN4_9FIRM</name>
<feature type="site" description="Interaction with DNA" evidence="10">
    <location>
        <position position="143"/>
    </location>
</feature>
<dbReference type="NCBIfam" id="TIGR01051">
    <property type="entry name" value="topA_bact"/>
    <property type="match status" value="1"/>
</dbReference>
<dbReference type="Proteomes" id="UP000267250">
    <property type="component" value="Chromosome"/>
</dbReference>
<evidence type="ECO:0000256" key="1">
    <source>
        <dbReference type="ARBA" id="ARBA00000213"/>
    </source>
</evidence>
<evidence type="ECO:0000313" key="13">
    <source>
        <dbReference type="EMBL" id="AZR72361.1"/>
    </source>
</evidence>
<feature type="region of interest" description="Interaction with DNA" evidence="10">
    <location>
        <begin position="163"/>
        <end position="168"/>
    </location>
</feature>
<dbReference type="Pfam" id="PF01131">
    <property type="entry name" value="Topoisom_bac"/>
    <property type="match status" value="1"/>
</dbReference>
<dbReference type="RefSeq" id="WP_127015694.1">
    <property type="nucleotide sequence ID" value="NZ_CP016379.1"/>
</dbReference>
<evidence type="ECO:0000313" key="14">
    <source>
        <dbReference type="Proteomes" id="UP000267250"/>
    </source>
</evidence>
<dbReference type="GO" id="GO:0005694">
    <property type="term" value="C:chromosome"/>
    <property type="evidence" value="ECO:0007669"/>
    <property type="project" value="InterPro"/>
</dbReference>